<protein>
    <recommendedName>
        <fullName evidence="5">PKD domain-containing protein</fullName>
    </recommendedName>
</protein>
<evidence type="ECO:0008006" key="5">
    <source>
        <dbReference type="Google" id="ProtNLM"/>
    </source>
</evidence>
<name>A0A939QQJ1_9MICO</name>
<dbReference type="Proteomes" id="UP000680132">
    <property type="component" value="Unassembled WGS sequence"/>
</dbReference>
<reference evidence="3" key="1">
    <citation type="submission" date="2021-03" db="EMBL/GenBank/DDBJ databases">
        <title>Microbacterium sp. nov., a novel actinobacterium isolated from cow dung.</title>
        <authorList>
            <person name="Zhang L."/>
        </authorList>
    </citation>
    <scope>NUCLEOTIDE SEQUENCE</scope>
    <source>
        <strain evidence="3">NEAU-LLB</strain>
    </source>
</reference>
<evidence type="ECO:0000256" key="2">
    <source>
        <dbReference type="SAM" id="SignalP"/>
    </source>
</evidence>
<accession>A0A939QQJ1</accession>
<dbReference type="AlphaFoldDB" id="A0A939QQJ1"/>
<dbReference type="RefSeq" id="WP_208502923.1">
    <property type="nucleotide sequence ID" value="NZ_JAGFOA010000003.1"/>
</dbReference>
<organism evidence="3 4">
    <name type="scientific">Microbacterium stercoris</name>
    <dbReference type="NCBI Taxonomy" id="2820289"/>
    <lineage>
        <taxon>Bacteria</taxon>
        <taxon>Bacillati</taxon>
        <taxon>Actinomycetota</taxon>
        <taxon>Actinomycetes</taxon>
        <taxon>Micrococcales</taxon>
        <taxon>Microbacteriaceae</taxon>
        <taxon>Microbacterium</taxon>
    </lineage>
</organism>
<evidence type="ECO:0000313" key="3">
    <source>
        <dbReference type="EMBL" id="MBO3663636.1"/>
    </source>
</evidence>
<evidence type="ECO:0000256" key="1">
    <source>
        <dbReference type="SAM" id="MobiDB-lite"/>
    </source>
</evidence>
<evidence type="ECO:0000313" key="4">
    <source>
        <dbReference type="Proteomes" id="UP000680132"/>
    </source>
</evidence>
<proteinExistence type="predicted"/>
<feature type="region of interest" description="Disordered" evidence="1">
    <location>
        <begin position="55"/>
        <end position="102"/>
    </location>
</feature>
<feature type="signal peptide" evidence="2">
    <location>
        <begin position="1"/>
        <end position="19"/>
    </location>
</feature>
<comment type="caution">
    <text evidence="3">The sequence shown here is derived from an EMBL/GenBank/DDBJ whole genome shotgun (WGS) entry which is preliminary data.</text>
</comment>
<gene>
    <name evidence="3" type="ORF">J5V96_08915</name>
</gene>
<keyword evidence="4" id="KW-1185">Reference proteome</keyword>
<keyword evidence="2" id="KW-0732">Signal</keyword>
<dbReference type="EMBL" id="JAGFOA010000003">
    <property type="protein sequence ID" value="MBO3663636.1"/>
    <property type="molecule type" value="Genomic_DNA"/>
</dbReference>
<feature type="compositionally biased region" description="Gly residues" evidence="1">
    <location>
        <begin position="68"/>
        <end position="89"/>
    </location>
</feature>
<sequence>MKVAAIALAASLLAVPAYAEMAPQQCGEEAVKLGLCDVTTNGDPFPDGVTIGGHLQQLNPGHRPVHAGGTGQAGDGAGSGGSTGSGGTETGPESGVVENPNGSFRCGRACPRFEPDPKPEIKAESVVLPSVVTVSDVAHFFPAPPAVRTEPDGVGLKNQPFNTVASSTAQTRHGELFGLPVSVRFTPAGFRQDWGDGTVTETSHGGVSWEALRQAAFTPTDTSHEYADKGTYPLTISALYTAVVDFGELGTVPVEGVIGVPAATREIRIFRLSKALVAQDCLNAPTAPGCPDS</sequence>
<feature type="chain" id="PRO_5036771141" description="PKD domain-containing protein" evidence="2">
    <location>
        <begin position="20"/>
        <end position="293"/>
    </location>
</feature>